<dbReference type="EMBL" id="WXEY01000023">
    <property type="protein sequence ID" value="MZP31025.1"/>
    <property type="molecule type" value="Genomic_DNA"/>
</dbReference>
<proteinExistence type="predicted"/>
<protein>
    <submittedName>
        <fullName evidence="1">Uncharacterized protein</fullName>
    </submittedName>
</protein>
<gene>
    <name evidence="1" type="ORF">GTO91_15005</name>
</gene>
<accession>A0A845L7K7</accession>
<name>A0A845L7K7_9FIRM</name>
<evidence type="ECO:0000313" key="2">
    <source>
        <dbReference type="Proteomes" id="UP000463470"/>
    </source>
</evidence>
<keyword evidence="2" id="KW-1185">Reference proteome</keyword>
<sequence length="73" mass="8321">MVAFAEEVNALIRKSTLLVSSEGGEYSFGPSLADRFLERYSWLDQAPELFATGDNLETRLVKYSESNYRSQHE</sequence>
<reference evidence="1 2" key="1">
    <citation type="submission" date="2020-01" db="EMBL/GenBank/DDBJ databases">
        <title>Whole-genome sequence of Heliobacterium undosum DSM 13378.</title>
        <authorList>
            <person name="Kyndt J.A."/>
            <person name="Meyer T.E."/>
        </authorList>
    </citation>
    <scope>NUCLEOTIDE SEQUENCE [LARGE SCALE GENOMIC DNA]</scope>
    <source>
        <strain evidence="1 2">DSM 13378</strain>
    </source>
</reference>
<organism evidence="1 2">
    <name type="scientific">Heliomicrobium undosum</name>
    <dbReference type="NCBI Taxonomy" id="121734"/>
    <lineage>
        <taxon>Bacteria</taxon>
        <taxon>Bacillati</taxon>
        <taxon>Bacillota</taxon>
        <taxon>Clostridia</taxon>
        <taxon>Eubacteriales</taxon>
        <taxon>Heliobacteriaceae</taxon>
        <taxon>Heliomicrobium</taxon>
    </lineage>
</organism>
<dbReference type="Proteomes" id="UP000463470">
    <property type="component" value="Unassembled WGS sequence"/>
</dbReference>
<dbReference type="OrthoDB" id="9791853at2"/>
<comment type="caution">
    <text evidence="1">The sequence shown here is derived from an EMBL/GenBank/DDBJ whole genome shotgun (WGS) entry which is preliminary data.</text>
</comment>
<evidence type="ECO:0000313" key="1">
    <source>
        <dbReference type="EMBL" id="MZP31025.1"/>
    </source>
</evidence>
<dbReference type="AlphaFoldDB" id="A0A845L7K7"/>